<gene>
    <name evidence="2" type="ORF">ACFQU8_10375</name>
</gene>
<keyword evidence="1" id="KW-0472">Membrane</keyword>
<feature type="transmembrane region" description="Helical" evidence="1">
    <location>
        <begin position="126"/>
        <end position="143"/>
    </location>
</feature>
<feature type="transmembrane region" description="Helical" evidence="1">
    <location>
        <begin position="20"/>
        <end position="37"/>
    </location>
</feature>
<keyword evidence="3" id="KW-1185">Reference proteome</keyword>
<keyword evidence="1" id="KW-1133">Transmembrane helix</keyword>
<comment type="caution">
    <text evidence="2">The sequence shown here is derived from an EMBL/GenBank/DDBJ whole genome shotgun (WGS) entry which is preliminary data.</text>
</comment>
<protein>
    <submittedName>
        <fullName evidence="2">Uncharacterized protein</fullName>
    </submittedName>
</protein>
<dbReference type="RefSeq" id="WP_382359651.1">
    <property type="nucleotide sequence ID" value="NZ_JBHTGR010000050.1"/>
</dbReference>
<dbReference type="EMBL" id="JBHTGR010000050">
    <property type="protein sequence ID" value="MFC7747629.1"/>
    <property type="molecule type" value="Genomic_DNA"/>
</dbReference>
<organism evidence="2 3">
    <name type="scientific">Lentibacillus kimchii</name>
    <dbReference type="NCBI Taxonomy" id="1542911"/>
    <lineage>
        <taxon>Bacteria</taxon>
        <taxon>Bacillati</taxon>
        <taxon>Bacillota</taxon>
        <taxon>Bacilli</taxon>
        <taxon>Bacillales</taxon>
        <taxon>Bacillaceae</taxon>
        <taxon>Lentibacillus</taxon>
    </lineage>
</organism>
<reference evidence="3" key="1">
    <citation type="journal article" date="2019" name="Int. J. Syst. Evol. Microbiol.">
        <title>The Global Catalogue of Microorganisms (GCM) 10K type strain sequencing project: providing services to taxonomists for standard genome sequencing and annotation.</title>
        <authorList>
            <consortium name="The Broad Institute Genomics Platform"/>
            <consortium name="The Broad Institute Genome Sequencing Center for Infectious Disease"/>
            <person name="Wu L."/>
            <person name="Ma J."/>
        </authorList>
    </citation>
    <scope>NUCLEOTIDE SEQUENCE [LARGE SCALE GENOMIC DNA]</scope>
    <source>
        <strain evidence="3">JCM 30234</strain>
    </source>
</reference>
<keyword evidence="1" id="KW-0812">Transmembrane</keyword>
<proteinExistence type="predicted"/>
<dbReference type="Proteomes" id="UP001596620">
    <property type="component" value="Unassembled WGS sequence"/>
</dbReference>
<feature type="transmembrane region" description="Helical" evidence="1">
    <location>
        <begin position="43"/>
        <end position="62"/>
    </location>
</feature>
<name>A0ABW2UUZ0_9BACI</name>
<evidence type="ECO:0000313" key="2">
    <source>
        <dbReference type="EMBL" id="MFC7747629.1"/>
    </source>
</evidence>
<feature type="transmembrane region" description="Helical" evidence="1">
    <location>
        <begin position="94"/>
        <end position="114"/>
    </location>
</feature>
<sequence>MNEIDWDIQEVKRLKKRQLIQFNFVVLLLFLLCVYLEETGKPFSLVLLFCFLSWIMTVYKLYELTTGKAFTKTSSRVLTFDRDRLGEKRWKRSTIIEIVVISICSILLTVFVSVTNFSDTRQELFILYPFIGAWIGSNIGEIVRISDL</sequence>
<accession>A0ABW2UUZ0</accession>
<evidence type="ECO:0000256" key="1">
    <source>
        <dbReference type="SAM" id="Phobius"/>
    </source>
</evidence>
<evidence type="ECO:0000313" key="3">
    <source>
        <dbReference type="Proteomes" id="UP001596620"/>
    </source>
</evidence>